<dbReference type="InterPro" id="IPR031311">
    <property type="entry name" value="CHIT_BIND_RR_consensus"/>
</dbReference>
<evidence type="ECO:0000313" key="6">
    <source>
        <dbReference type="Proteomes" id="UP001652626"/>
    </source>
</evidence>
<evidence type="ECO:0000256" key="2">
    <source>
        <dbReference type="ARBA" id="ARBA00022729"/>
    </source>
</evidence>
<keyword evidence="2 5" id="KW-0732">Signal</keyword>
<feature type="signal peptide" evidence="5">
    <location>
        <begin position="1"/>
        <end position="16"/>
    </location>
</feature>
<dbReference type="InterPro" id="IPR000618">
    <property type="entry name" value="Insect_cuticle"/>
</dbReference>
<feature type="region of interest" description="Disordered" evidence="4">
    <location>
        <begin position="19"/>
        <end position="149"/>
    </location>
</feature>
<keyword evidence="1 3" id="KW-0193">Cuticle</keyword>
<dbReference type="InterPro" id="IPR051217">
    <property type="entry name" value="Insect_Cuticle_Struc_Prot"/>
</dbReference>
<proteinExistence type="predicted"/>
<feature type="compositionally biased region" description="Polar residues" evidence="4">
    <location>
        <begin position="246"/>
        <end position="262"/>
    </location>
</feature>
<evidence type="ECO:0000256" key="1">
    <source>
        <dbReference type="ARBA" id="ARBA00022460"/>
    </source>
</evidence>
<name>A0ABM4AVM7_VANTA</name>
<evidence type="ECO:0000256" key="4">
    <source>
        <dbReference type="SAM" id="MobiDB-lite"/>
    </source>
</evidence>
<gene>
    <name evidence="7" type="primary">LOC113391961</name>
</gene>
<evidence type="ECO:0000313" key="7">
    <source>
        <dbReference type="RefSeq" id="XP_064075357.1"/>
    </source>
</evidence>
<reference evidence="7" key="1">
    <citation type="submission" date="2025-08" db="UniProtKB">
        <authorList>
            <consortium name="RefSeq"/>
        </authorList>
    </citation>
    <scope>IDENTIFICATION</scope>
    <source>
        <tissue evidence="7">Whole body</tissue>
    </source>
</reference>
<protein>
    <submittedName>
        <fullName evidence="7">Pro-resilin-like</fullName>
    </submittedName>
</protein>
<dbReference type="PANTHER" id="PTHR12236">
    <property type="entry name" value="STRUCTURAL CONTITUENT OF CUTICLE"/>
    <property type="match status" value="1"/>
</dbReference>
<feature type="compositionally biased region" description="Polar residues" evidence="4">
    <location>
        <begin position="27"/>
        <end position="123"/>
    </location>
</feature>
<dbReference type="Pfam" id="PF00379">
    <property type="entry name" value="Chitin_bind_4"/>
    <property type="match status" value="1"/>
</dbReference>
<accession>A0ABM4AVM7</accession>
<evidence type="ECO:0000256" key="3">
    <source>
        <dbReference type="PROSITE-ProRule" id="PRU00497"/>
    </source>
</evidence>
<dbReference type="GeneID" id="113391961"/>
<feature type="chain" id="PRO_5047395781" evidence="5">
    <location>
        <begin position="17"/>
        <end position="262"/>
    </location>
</feature>
<feature type="region of interest" description="Disordered" evidence="4">
    <location>
        <begin position="223"/>
        <end position="262"/>
    </location>
</feature>
<dbReference type="RefSeq" id="XP_064075357.1">
    <property type="nucleotide sequence ID" value="XM_064219287.1"/>
</dbReference>
<dbReference type="Proteomes" id="UP001652626">
    <property type="component" value="Chromosome 27"/>
</dbReference>
<dbReference type="PROSITE" id="PS00233">
    <property type="entry name" value="CHIT_BIND_RR_1"/>
    <property type="match status" value="1"/>
</dbReference>
<feature type="compositionally biased region" description="Polar residues" evidence="4">
    <location>
        <begin position="129"/>
        <end position="140"/>
    </location>
</feature>
<feature type="compositionally biased region" description="Basic and acidic residues" evidence="4">
    <location>
        <begin position="228"/>
        <end position="240"/>
    </location>
</feature>
<sequence length="262" mass="28631">MKIFIVCVCLMASTLAEPPVNRYLPPQGQNRGSSLSKTYGTPSFGSQTQNGAAFRQPSSTYGAPSRSRPNSQYLPPSNQYGLPRSNSQSPTSQYQAPTSQYQAPTSQYQTPSNQYGLPNQGKNFGQAGSGIQYNAPSQEYGTPATGRGNIGNNYNQQSRQYLPPGGGYDDGSNGEPANYNFEYMVKDAYSGNDFGHRESRQGDRAEGLYYVLLPDGRKQTVQYEADQDGYKPRISYEDTGARAGYNGNSQSGYDDQYSSGPY</sequence>
<organism evidence="6 7">
    <name type="scientific">Vanessa tameamea</name>
    <name type="common">Kamehameha butterfly</name>
    <dbReference type="NCBI Taxonomy" id="334116"/>
    <lineage>
        <taxon>Eukaryota</taxon>
        <taxon>Metazoa</taxon>
        <taxon>Ecdysozoa</taxon>
        <taxon>Arthropoda</taxon>
        <taxon>Hexapoda</taxon>
        <taxon>Insecta</taxon>
        <taxon>Pterygota</taxon>
        <taxon>Neoptera</taxon>
        <taxon>Endopterygota</taxon>
        <taxon>Lepidoptera</taxon>
        <taxon>Glossata</taxon>
        <taxon>Ditrysia</taxon>
        <taxon>Papilionoidea</taxon>
        <taxon>Nymphalidae</taxon>
        <taxon>Nymphalinae</taxon>
        <taxon>Vanessa</taxon>
    </lineage>
</organism>
<evidence type="ECO:0000256" key="5">
    <source>
        <dbReference type="SAM" id="SignalP"/>
    </source>
</evidence>
<dbReference type="PANTHER" id="PTHR12236:SF98">
    <property type="entry name" value="CUTICULAR PROTEIN 56F"/>
    <property type="match status" value="1"/>
</dbReference>
<dbReference type="PROSITE" id="PS51155">
    <property type="entry name" value="CHIT_BIND_RR_2"/>
    <property type="match status" value="1"/>
</dbReference>
<keyword evidence="6" id="KW-1185">Reference proteome</keyword>